<feature type="transmembrane region" description="Helical" evidence="6">
    <location>
        <begin position="78"/>
        <end position="97"/>
    </location>
</feature>
<dbReference type="STRING" id="1034346.GCA_000313565_02541"/>
<dbReference type="PANTHER" id="PTHR33545">
    <property type="entry name" value="UPF0750 MEMBRANE PROTEIN YITT-RELATED"/>
    <property type="match status" value="1"/>
</dbReference>
<name>A0A318L5X1_9FIRM</name>
<comment type="caution">
    <text evidence="7">The sequence shown here is derived from an EMBL/GenBank/DDBJ whole genome shotgun (WGS) entry which is preliminary data.</text>
</comment>
<protein>
    <submittedName>
        <fullName evidence="7">Putative 5xTM membrane YitT family protein</fullName>
    </submittedName>
</protein>
<dbReference type="EMBL" id="QJKH01000002">
    <property type="protein sequence ID" value="PXX80903.1"/>
    <property type="molecule type" value="Genomic_DNA"/>
</dbReference>
<dbReference type="GO" id="GO:0005886">
    <property type="term" value="C:plasma membrane"/>
    <property type="evidence" value="ECO:0007669"/>
    <property type="project" value="UniProtKB-SubCell"/>
</dbReference>
<sequence length="190" mass="20264">MFVNRRHILLLAVGNLLLAMASSWFLLPSHVIGGGVNGIAVILEKVFNLEPMMVINILIIACFLLGVLFLGREFAVKTAASTLLYPLFLQLIAFISLPVLPQLAASIIGGLLTGFGIGLIMRSGGSSGGMDVPPLILHKYFNLPVSVLVFICDSFIVFGGLIVYGWLPVLIGLVSVAACSKALNFALQRP</sequence>
<evidence type="ECO:0000256" key="1">
    <source>
        <dbReference type="ARBA" id="ARBA00004651"/>
    </source>
</evidence>
<gene>
    <name evidence="7" type="ORF">DES51_10221</name>
</gene>
<keyword evidence="2" id="KW-1003">Cell membrane</keyword>
<dbReference type="Proteomes" id="UP000247612">
    <property type="component" value="Unassembled WGS sequence"/>
</dbReference>
<dbReference type="InterPro" id="IPR051461">
    <property type="entry name" value="UPF0750_membrane"/>
</dbReference>
<organism evidence="7 8">
    <name type="scientific">Dielma fastidiosa</name>
    <dbReference type="NCBI Taxonomy" id="1034346"/>
    <lineage>
        <taxon>Bacteria</taxon>
        <taxon>Bacillati</taxon>
        <taxon>Bacillota</taxon>
        <taxon>Erysipelotrichia</taxon>
        <taxon>Erysipelotrichales</taxon>
        <taxon>Erysipelotrichaceae</taxon>
        <taxon>Dielma</taxon>
    </lineage>
</organism>
<evidence type="ECO:0000313" key="7">
    <source>
        <dbReference type="EMBL" id="PXX80903.1"/>
    </source>
</evidence>
<keyword evidence="3 6" id="KW-0812">Transmembrane</keyword>
<evidence type="ECO:0000256" key="3">
    <source>
        <dbReference type="ARBA" id="ARBA00022692"/>
    </source>
</evidence>
<dbReference type="PANTHER" id="PTHR33545:SF9">
    <property type="entry name" value="UPF0750 MEMBRANE PROTEIN YITE"/>
    <property type="match status" value="1"/>
</dbReference>
<dbReference type="AlphaFoldDB" id="A0A318L5X1"/>
<evidence type="ECO:0000256" key="6">
    <source>
        <dbReference type="SAM" id="Phobius"/>
    </source>
</evidence>
<dbReference type="InterPro" id="IPR003740">
    <property type="entry name" value="YitT"/>
</dbReference>
<keyword evidence="4 6" id="KW-1133">Transmembrane helix</keyword>
<feature type="transmembrane region" description="Helical" evidence="6">
    <location>
        <begin position="52"/>
        <end position="71"/>
    </location>
</feature>
<accession>A0A318L5X1</accession>
<reference evidence="7 8" key="1">
    <citation type="submission" date="2018-05" db="EMBL/GenBank/DDBJ databases">
        <title>Genomic Encyclopedia of Type Strains, Phase IV (KMG-IV): sequencing the most valuable type-strain genomes for metagenomic binning, comparative biology and taxonomic classification.</title>
        <authorList>
            <person name="Goeker M."/>
        </authorList>
    </citation>
    <scope>NUCLEOTIDE SEQUENCE [LARGE SCALE GENOMIC DNA]</scope>
    <source>
        <strain evidence="7 8">JC118</strain>
    </source>
</reference>
<dbReference type="Pfam" id="PF02588">
    <property type="entry name" value="YitT_membrane"/>
    <property type="match status" value="1"/>
</dbReference>
<evidence type="ECO:0000256" key="5">
    <source>
        <dbReference type="ARBA" id="ARBA00023136"/>
    </source>
</evidence>
<keyword evidence="5 6" id="KW-0472">Membrane</keyword>
<evidence type="ECO:0000313" key="8">
    <source>
        <dbReference type="Proteomes" id="UP000247612"/>
    </source>
</evidence>
<comment type="subcellular location">
    <subcellularLocation>
        <location evidence="1">Cell membrane</location>
        <topology evidence="1">Multi-pass membrane protein</topology>
    </subcellularLocation>
</comment>
<proteinExistence type="predicted"/>
<evidence type="ECO:0000256" key="2">
    <source>
        <dbReference type="ARBA" id="ARBA00022475"/>
    </source>
</evidence>
<keyword evidence="8" id="KW-1185">Reference proteome</keyword>
<evidence type="ECO:0000256" key="4">
    <source>
        <dbReference type="ARBA" id="ARBA00022989"/>
    </source>
</evidence>
<dbReference type="RefSeq" id="WP_161650541.1">
    <property type="nucleotide sequence ID" value="NZ_CABKRQ010000006.1"/>
</dbReference>